<dbReference type="Gene3D" id="3.40.630.30">
    <property type="match status" value="1"/>
</dbReference>
<feature type="domain" description="N-acetyltransferase" evidence="1">
    <location>
        <begin position="25"/>
        <end position="172"/>
    </location>
</feature>
<dbReference type="RefSeq" id="WP_217647711.1">
    <property type="nucleotide sequence ID" value="NZ_FPBV01000031.1"/>
</dbReference>
<keyword evidence="3" id="KW-1185">Reference proteome</keyword>
<dbReference type="AlphaFoldDB" id="A0A1I7LAL1"/>
<name>A0A1I7LAL1_9BACL</name>
<keyword evidence="2" id="KW-0808">Transferase</keyword>
<dbReference type="EMBL" id="FPBV01000031">
    <property type="protein sequence ID" value="SFV06763.1"/>
    <property type="molecule type" value="Genomic_DNA"/>
</dbReference>
<evidence type="ECO:0000313" key="2">
    <source>
        <dbReference type="EMBL" id="SFV06763.1"/>
    </source>
</evidence>
<dbReference type="SUPFAM" id="SSF55729">
    <property type="entry name" value="Acyl-CoA N-acyltransferases (Nat)"/>
    <property type="match status" value="1"/>
</dbReference>
<dbReference type="STRING" id="392015.SAMN05421543_13114"/>
<dbReference type="InterPro" id="IPR000182">
    <property type="entry name" value="GNAT_dom"/>
</dbReference>
<dbReference type="PANTHER" id="PTHR43415">
    <property type="entry name" value="SPERMIDINE N(1)-ACETYLTRANSFERASE"/>
    <property type="match status" value="1"/>
</dbReference>
<gene>
    <name evidence="2" type="ORF">SAMN05421543_13114</name>
</gene>
<proteinExistence type="predicted"/>
<dbReference type="Pfam" id="PF13302">
    <property type="entry name" value="Acetyltransf_3"/>
    <property type="match status" value="1"/>
</dbReference>
<reference evidence="3" key="1">
    <citation type="submission" date="2016-10" db="EMBL/GenBank/DDBJ databases">
        <authorList>
            <person name="Varghese N."/>
        </authorList>
    </citation>
    <scope>NUCLEOTIDE SEQUENCE [LARGE SCALE GENOMIC DNA]</scope>
    <source>
        <strain evidence="3">DSM 17980</strain>
    </source>
</reference>
<dbReference type="Proteomes" id="UP000183508">
    <property type="component" value="Unassembled WGS sequence"/>
</dbReference>
<sequence>MKSPVINFSGEHVALGPLDHDYLDVYMKCNNDFQTTRTLSLSKPTTRKQLSDFIDHLSEDADSVFFTIFEKSSGRPIGFTYLDRIDHRNRTATYAIVICEEECRGKGYGTETTLLMMNYAFAVLGIHNLSLTVYEFNKPAIRCYQKAGFVQFGRRRQCHFMGGKLWDEIWMECLSTEFTCTLPQWTF</sequence>
<evidence type="ECO:0000259" key="1">
    <source>
        <dbReference type="PROSITE" id="PS51186"/>
    </source>
</evidence>
<dbReference type="InterPro" id="IPR016181">
    <property type="entry name" value="Acyl_CoA_acyltransferase"/>
</dbReference>
<dbReference type="PANTHER" id="PTHR43415:SF3">
    <property type="entry name" value="GNAT-FAMILY ACETYLTRANSFERASE"/>
    <property type="match status" value="1"/>
</dbReference>
<organism evidence="2 3">
    <name type="scientific">Alicyclobacillus macrosporangiidus</name>
    <dbReference type="NCBI Taxonomy" id="392015"/>
    <lineage>
        <taxon>Bacteria</taxon>
        <taxon>Bacillati</taxon>
        <taxon>Bacillota</taxon>
        <taxon>Bacilli</taxon>
        <taxon>Bacillales</taxon>
        <taxon>Alicyclobacillaceae</taxon>
        <taxon>Alicyclobacillus</taxon>
    </lineage>
</organism>
<protein>
    <submittedName>
        <fullName evidence="2">Protein N-acetyltransferase, RimJ/RimL family</fullName>
    </submittedName>
</protein>
<dbReference type="GO" id="GO:0016747">
    <property type="term" value="F:acyltransferase activity, transferring groups other than amino-acyl groups"/>
    <property type="evidence" value="ECO:0007669"/>
    <property type="project" value="InterPro"/>
</dbReference>
<dbReference type="CDD" id="cd04301">
    <property type="entry name" value="NAT_SF"/>
    <property type="match status" value="1"/>
</dbReference>
<accession>A0A1I7LAL1</accession>
<dbReference type="PROSITE" id="PS51186">
    <property type="entry name" value="GNAT"/>
    <property type="match status" value="1"/>
</dbReference>
<evidence type="ECO:0000313" key="3">
    <source>
        <dbReference type="Proteomes" id="UP000183508"/>
    </source>
</evidence>